<keyword evidence="2" id="KW-1185">Reference proteome</keyword>
<evidence type="ECO:0000313" key="1">
    <source>
        <dbReference type="EMBL" id="KAJ7408783.1"/>
    </source>
</evidence>
<reference evidence="1" key="1">
    <citation type="submission" date="2019-10" db="EMBL/GenBank/DDBJ databases">
        <authorList>
            <person name="Soares A.E.R."/>
            <person name="Aleixo A."/>
            <person name="Schneider P."/>
            <person name="Miyaki C.Y."/>
            <person name="Schneider M.P."/>
            <person name="Mello C."/>
            <person name="Vasconcelos A.T.R."/>
        </authorList>
    </citation>
    <scope>NUCLEOTIDE SEQUENCE</scope>
    <source>
        <tissue evidence="1">Muscle</tissue>
    </source>
</reference>
<protein>
    <submittedName>
        <fullName evidence="1">Uncharacterized protein</fullName>
    </submittedName>
</protein>
<name>A0ABQ9CYQ2_9PASS</name>
<evidence type="ECO:0000313" key="2">
    <source>
        <dbReference type="Proteomes" id="UP001145742"/>
    </source>
</evidence>
<accession>A0ABQ9CYQ2</accession>
<comment type="caution">
    <text evidence="1">The sequence shown here is derived from an EMBL/GenBank/DDBJ whole genome shotgun (WGS) entry which is preliminary data.</text>
</comment>
<organism evidence="1 2">
    <name type="scientific">Willisornis vidua</name>
    <name type="common">Xingu scale-backed antbird</name>
    <dbReference type="NCBI Taxonomy" id="1566151"/>
    <lineage>
        <taxon>Eukaryota</taxon>
        <taxon>Metazoa</taxon>
        <taxon>Chordata</taxon>
        <taxon>Craniata</taxon>
        <taxon>Vertebrata</taxon>
        <taxon>Euteleostomi</taxon>
        <taxon>Archelosauria</taxon>
        <taxon>Archosauria</taxon>
        <taxon>Dinosauria</taxon>
        <taxon>Saurischia</taxon>
        <taxon>Theropoda</taxon>
        <taxon>Coelurosauria</taxon>
        <taxon>Aves</taxon>
        <taxon>Neognathae</taxon>
        <taxon>Neoaves</taxon>
        <taxon>Telluraves</taxon>
        <taxon>Australaves</taxon>
        <taxon>Passeriformes</taxon>
        <taxon>Thamnophilidae</taxon>
        <taxon>Willisornis</taxon>
    </lineage>
</organism>
<gene>
    <name evidence="1" type="ORF">WISP_118789</name>
</gene>
<dbReference type="Proteomes" id="UP001145742">
    <property type="component" value="Unassembled WGS sequence"/>
</dbReference>
<proteinExistence type="predicted"/>
<dbReference type="EMBL" id="WHWB01034523">
    <property type="protein sequence ID" value="KAJ7408783.1"/>
    <property type="molecule type" value="Genomic_DNA"/>
</dbReference>
<sequence>MMAQASLKRLEHQLPPGFAGVREVPSPPENFCMRAEERALPCKCYPQVQKWYQEMPLDSVIHKTFMKVNDCSVRD</sequence>